<evidence type="ECO:0000256" key="1">
    <source>
        <dbReference type="SAM" id="SignalP"/>
    </source>
</evidence>
<evidence type="ECO:0000313" key="2">
    <source>
        <dbReference type="EMBL" id="ADM12641.1"/>
    </source>
</evidence>
<proteinExistence type="predicted"/>
<feature type="chain" id="PRO_5003140166" evidence="1">
    <location>
        <begin position="23"/>
        <end position="310"/>
    </location>
</feature>
<protein>
    <submittedName>
        <fullName evidence="2">Uncharacterized protein</fullName>
    </submittedName>
</protein>
<dbReference type="OrthoDB" id="2192172at2759"/>
<dbReference type="EMBL" id="CP001952">
    <property type="protein sequence ID" value="ADM12641.1"/>
    <property type="molecule type" value="Genomic_DNA"/>
</dbReference>
<accession>E0SA19</accession>
<evidence type="ECO:0000313" key="3">
    <source>
        <dbReference type="Proteomes" id="UP000002313"/>
    </source>
</evidence>
<sequence length="310" mass="35640">MGNDKVIVELLFVLSLLSLSLTFFPELIKDSVDEMGYFKGNRASENFNVLGIPKENKIEFYTMSGSRSNISITDFPNGSPISRAMLSLYKRKKRFSIYIDEKARSVSIYSESVIPKYIFKMKEVPKRSLTPAETIKGLDRFYLPNGPMDQKLIETLVYLELRGCLEDKLFILYENTLILINEEKQMIFFDIDLEHLFGMMVEEVVSQTERKDGSNRLLIAFKVESNIFFLFSPGDEQKGFGRRITGNTLSEGSIKLFPSSRDVQIKNAVSKDDYVGISKIISDEERKEGIEVLKKLIIDPFRSEDLSFFR</sequence>
<keyword evidence="3" id="KW-1185">Reference proteome</keyword>
<organism evidence="2 3">
    <name type="scientific">Encephalitozoon intestinalis (strain ATCC 50506)</name>
    <name type="common">Microsporidian parasite</name>
    <name type="synonym">Septata intestinalis</name>
    <dbReference type="NCBI Taxonomy" id="876142"/>
    <lineage>
        <taxon>Eukaryota</taxon>
        <taxon>Fungi</taxon>
        <taxon>Fungi incertae sedis</taxon>
        <taxon>Microsporidia</taxon>
        <taxon>Unikaryonidae</taxon>
        <taxon>Encephalitozoon</taxon>
    </lineage>
</organism>
<feature type="signal peptide" evidence="1">
    <location>
        <begin position="1"/>
        <end position="22"/>
    </location>
</feature>
<dbReference type="GeneID" id="9699710"/>
<keyword evidence="1" id="KW-0732">Signal</keyword>
<dbReference type="Proteomes" id="UP000002313">
    <property type="component" value="Chromosome XI"/>
</dbReference>
<dbReference type="VEuPathDB" id="MicrosporidiaDB:Eint_111420"/>
<dbReference type="AlphaFoldDB" id="E0SA19"/>
<dbReference type="KEGG" id="ein:Eint_111420"/>
<name>E0SA19_ENCIT</name>
<dbReference type="HOGENOM" id="CLU_897232_0_0_1"/>
<dbReference type="RefSeq" id="XP_003074001.1">
    <property type="nucleotide sequence ID" value="XM_003073955.1"/>
</dbReference>
<reference evidence="2 3" key="1">
    <citation type="journal article" date="2010" name="Nat. Commun.">
        <title>The complete sequence of the smallest known nuclear genome from the microsporidian Encephalitozoon intestinalis.</title>
        <authorList>
            <person name="Corradi N."/>
            <person name="Pombert J.-F."/>
            <person name="Farinelli L."/>
            <person name="Didier E.S."/>
            <person name="Keeling P.J."/>
        </authorList>
    </citation>
    <scope>NUCLEOTIDE SEQUENCE [LARGE SCALE GENOMIC DNA]</scope>
    <source>
        <strain evidence="2 3">ATCC 50506</strain>
    </source>
</reference>
<gene>
    <name evidence="2" type="ORF">Eint_111420</name>
</gene>
<reference evidence="2 3" key="2">
    <citation type="journal article" date="2012" name="Proc. Natl. Acad. Sci. U.S.A.">
        <title>Gain and loss of multiple functionally related, horizontally transferred genes in the reduced genomes of two microsporidian parasites.</title>
        <authorList>
            <person name="Pombert J.-F."/>
            <person name="Selman M."/>
            <person name="Burki F."/>
            <person name="Bardell F.T."/>
            <person name="Farinelli L."/>
            <person name="Solter L.F."/>
            <person name="Whitman D.W."/>
            <person name="Weiss L.M."/>
            <person name="Corradi N."/>
            <person name="Keeling P.J."/>
        </authorList>
    </citation>
    <scope>NUCLEOTIDE SEQUENCE [LARGE SCALE GENOMIC DNA]</scope>
    <source>
        <strain evidence="2 3">ATCC 50506</strain>
    </source>
</reference>